<comment type="caution">
    <text evidence="4">The sequence shown here is derived from an EMBL/GenBank/DDBJ whole genome shotgun (WGS) entry which is preliminary data.</text>
</comment>
<dbReference type="EMBL" id="JACRSP010000003">
    <property type="protein sequence ID" value="MBC8536575.1"/>
    <property type="molecule type" value="Genomic_DNA"/>
</dbReference>
<dbReference type="PANTHER" id="PTHR34216">
    <property type="match status" value="1"/>
</dbReference>
<dbReference type="CDD" id="cd10969">
    <property type="entry name" value="CE4_Ecf1_like_5s"/>
    <property type="match status" value="1"/>
</dbReference>
<dbReference type="PROSITE" id="PS51677">
    <property type="entry name" value="NODB"/>
    <property type="match status" value="1"/>
</dbReference>
<dbReference type="InterPro" id="IPR002509">
    <property type="entry name" value="NODB_dom"/>
</dbReference>
<dbReference type="Pfam" id="PF01522">
    <property type="entry name" value="Polysacc_deac_1"/>
    <property type="match status" value="1"/>
</dbReference>
<evidence type="ECO:0000256" key="2">
    <source>
        <dbReference type="ARBA" id="ARBA00022729"/>
    </source>
</evidence>
<protein>
    <submittedName>
        <fullName evidence="4">Polysaccharide deacetylase family protein</fullName>
    </submittedName>
</protein>
<evidence type="ECO:0000259" key="3">
    <source>
        <dbReference type="PROSITE" id="PS51677"/>
    </source>
</evidence>
<dbReference type="Proteomes" id="UP000620366">
    <property type="component" value="Unassembled WGS sequence"/>
</dbReference>
<evidence type="ECO:0000313" key="4">
    <source>
        <dbReference type="EMBL" id="MBC8536575.1"/>
    </source>
</evidence>
<dbReference type="AlphaFoldDB" id="A0A926DCR2"/>
<reference evidence="4" key="1">
    <citation type="submission" date="2020-08" db="EMBL/GenBank/DDBJ databases">
        <title>Genome public.</title>
        <authorList>
            <person name="Liu C."/>
            <person name="Sun Q."/>
        </authorList>
    </citation>
    <scope>NUCLEOTIDE SEQUENCE</scope>
    <source>
        <strain evidence="4">BX7</strain>
    </source>
</reference>
<feature type="domain" description="NodB homology" evidence="3">
    <location>
        <begin position="111"/>
        <end position="298"/>
    </location>
</feature>
<keyword evidence="2" id="KW-0732">Signal</keyword>
<evidence type="ECO:0000313" key="5">
    <source>
        <dbReference type="Proteomes" id="UP000620366"/>
    </source>
</evidence>
<organism evidence="4 5">
    <name type="scientific">Feifania hominis</name>
    <dbReference type="NCBI Taxonomy" id="2763660"/>
    <lineage>
        <taxon>Bacteria</taxon>
        <taxon>Bacillati</taxon>
        <taxon>Bacillota</taxon>
        <taxon>Clostridia</taxon>
        <taxon>Eubacteriales</taxon>
        <taxon>Feifaniaceae</taxon>
        <taxon>Feifania</taxon>
    </lineage>
</organism>
<sequence>MRMRNSRRPLVIGLVLILCCCLVSSVWQMIREEIFSPPALSTGAQVHADGIELPIIMYHHFSENKSRLGDYVLSVDKFESDLKYIRDNGFTTVTVADLIAYVYDGVPLPEKPIMLTFDDGYESNYVYAYPLLKEYGMKGVLSVIGLYADKYTDEPDHNVNYAHCTWDQLAEMERSGVMEIQSHSYNMHSHDKGRTGTLRCQGESVAQYIEAFRADAELFESRSEQMLGHKPTAYTYPFGDFSKESITVLREMGYKVSFGVYEKLNYITDDPEGLYLLHRFNRPNKYSTEKFFSKLLAG</sequence>
<name>A0A926DCR2_9FIRM</name>
<dbReference type="GO" id="GO:0005576">
    <property type="term" value="C:extracellular region"/>
    <property type="evidence" value="ECO:0007669"/>
    <property type="project" value="UniProtKB-SubCell"/>
</dbReference>
<accession>A0A926DCR2</accession>
<dbReference type="GO" id="GO:0005975">
    <property type="term" value="P:carbohydrate metabolic process"/>
    <property type="evidence" value="ECO:0007669"/>
    <property type="project" value="InterPro"/>
</dbReference>
<dbReference type="GO" id="GO:0016810">
    <property type="term" value="F:hydrolase activity, acting on carbon-nitrogen (but not peptide) bonds"/>
    <property type="evidence" value="ECO:0007669"/>
    <property type="project" value="InterPro"/>
</dbReference>
<keyword evidence="5" id="KW-1185">Reference proteome</keyword>
<dbReference type="Gene3D" id="3.20.20.370">
    <property type="entry name" value="Glycoside hydrolase/deacetylase"/>
    <property type="match status" value="1"/>
</dbReference>
<comment type="subcellular location">
    <subcellularLocation>
        <location evidence="1">Secreted</location>
    </subcellularLocation>
</comment>
<dbReference type="InterPro" id="IPR051398">
    <property type="entry name" value="Polysacch_Deacetylase"/>
</dbReference>
<dbReference type="InterPro" id="IPR011330">
    <property type="entry name" value="Glyco_hydro/deAcase_b/a-brl"/>
</dbReference>
<dbReference type="RefSeq" id="WP_249300416.1">
    <property type="nucleotide sequence ID" value="NZ_JACRSP010000003.1"/>
</dbReference>
<evidence type="ECO:0000256" key="1">
    <source>
        <dbReference type="ARBA" id="ARBA00004613"/>
    </source>
</evidence>
<proteinExistence type="predicted"/>
<dbReference type="PANTHER" id="PTHR34216:SF3">
    <property type="entry name" value="POLY-BETA-1,6-N-ACETYL-D-GLUCOSAMINE N-DEACETYLASE"/>
    <property type="match status" value="1"/>
</dbReference>
<dbReference type="SUPFAM" id="SSF88713">
    <property type="entry name" value="Glycoside hydrolase/deacetylase"/>
    <property type="match status" value="1"/>
</dbReference>
<gene>
    <name evidence="4" type="ORF">H8695_07745</name>
</gene>